<comment type="caution">
    <text evidence="2">The sequence shown here is derived from an EMBL/GenBank/DDBJ whole genome shotgun (WGS) entry which is preliminary data.</text>
</comment>
<gene>
    <name evidence="2" type="ORF">Ccrd_018437</name>
</gene>
<dbReference type="Gramene" id="KVI03269">
    <property type="protein sequence ID" value="KVI03269"/>
    <property type="gene ID" value="Ccrd_018437"/>
</dbReference>
<evidence type="ECO:0000313" key="2">
    <source>
        <dbReference type="EMBL" id="KVI03269.1"/>
    </source>
</evidence>
<reference evidence="2 3" key="1">
    <citation type="journal article" date="2016" name="Sci. Rep.">
        <title>The genome sequence of the outbreeding globe artichoke constructed de novo incorporating a phase-aware low-pass sequencing strategy of F1 progeny.</title>
        <authorList>
            <person name="Scaglione D."/>
            <person name="Reyes-Chin-Wo S."/>
            <person name="Acquadro A."/>
            <person name="Froenicke L."/>
            <person name="Portis E."/>
            <person name="Beitel C."/>
            <person name="Tirone M."/>
            <person name="Mauro R."/>
            <person name="Lo Monaco A."/>
            <person name="Mauromicale G."/>
            <person name="Faccioli P."/>
            <person name="Cattivelli L."/>
            <person name="Rieseberg L."/>
            <person name="Michelmore R."/>
            <person name="Lanteri S."/>
        </authorList>
    </citation>
    <scope>NUCLEOTIDE SEQUENCE [LARGE SCALE GENOMIC DNA]</scope>
    <source>
        <strain evidence="2">2C</strain>
    </source>
</reference>
<proteinExistence type="predicted"/>
<protein>
    <submittedName>
        <fullName evidence="2">Uncharacterized protein</fullName>
    </submittedName>
</protein>
<evidence type="ECO:0000313" key="3">
    <source>
        <dbReference type="Proteomes" id="UP000243975"/>
    </source>
</evidence>
<feature type="compositionally biased region" description="Polar residues" evidence="1">
    <location>
        <begin position="27"/>
        <end position="36"/>
    </location>
</feature>
<feature type="region of interest" description="Disordered" evidence="1">
    <location>
        <begin position="26"/>
        <end position="98"/>
    </location>
</feature>
<feature type="compositionally biased region" description="Basic residues" evidence="1">
    <location>
        <begin position="68"/>
        <end position="78"/>
    </location>
</feature>
<accession>A0A103Y684</accession>
<dbReference type="Proteomes" id="UP000243975">
    <property type="component" value="Unassembled WGS sequence"/>
</dbReference>
<sequence>MFYISNTWSNSGIAVKARRFGELTHQVPITQGSSQAEAAVGRQAEKKKKQPAQQASREEKEAASTAGKPRRRRRRRRSSQQGAGKPQAGQEEEADMQTAGACDVNVAVGEFDNLETVQFDRSD</sequence>
<organism evidence="2 3">
    <name type="scientific">Cynara cardunculus var. scolymus</name>
    <name type="common">Globe artichoke</name>
    <name type="synonym">Cynara scolymus</name>
    <dbReference type="NCBI Taxonomy" id="59895"/>
    <lineage>
        <taxon>Eukaryota</taxon>
        <taxon>Viridiplantae</taxon>
        <taxon>Streptophyta</taxon>
        <taxon>Embryophyta</taxon>
        <taxon>Tracheophyta</taxon>
        <taxon>Spermatophyta</taxon>
        <taxon>Magnoliopsida</taxon>
        <taxon>eudicotyledons</taxon>
        <taxon>Gunneridae</taxon>
        <taxon>Pentapetalae</taxon>
        <taxon>asterids</taxon>
        <taxon>campanulids</taxon>
        <taxon>Asterales</taxon>
        <taxon>Asteraceae</taxon>
        <taxon>Carduoideae</taxon>
        <taxon>Cardueae</taxon>
        <taxon>Carduinae</taxon>
        <taxon>Cynara</taxon>
    </lineage>
</organism>
<dbReference type="EMBL" id="LEKV01002389">
    <property type="protein sequence ID" value="KVI03269.1"/>
    <property type="molecule type" value="Genomic_DNA"/>
</dbReference>
<keyword evidence="3" id="KW-1185">Reference proteome</keyword>
<dbReference type="AlphaFoldDB" id="A0A103Y684"/>
<evidence type="ECO:0000256" key="1">
    <source>
        <dbReference type="SAM" id="MobiDB-lite"/>
    </source>
</evidence>
<name>A0A103Y684_CYNCS</name>